<keyword evidence="2 7" id="KW-0813">Transport</keyword>
<gene>
    <name evidence="7 9" type="primary">mdtH</name>
    <name evidence="9" type="synonym">yceL</name>
    <name evidence="9" type="ordered locus">BVAF_456</name>
</gene>
<dbReference type="PANTHER" id="PTHR23517:SF2">
    <property type="entry name" value="MULTIDRUG RESISTANCE PROTEIN MDTH"/>
    <property type="match status" value="1"/>
</dbReference>
<dbReference type="OrthoDB" id="56516at2"/>
<dbReference type="AlphaFoldDB" id="E8Q721"/>
<dbReference type="GO" id="GO:0022857">
    <property type="term" value="F:transmembrane transporter activity"/>
    <property type="evidence" value="ECO:0007669"/>
    <property type="project" value="UniProtKB-UniRule"/>
</dbReference>
<keyword evidence="7" id="KW-0997">Cell inner membrane</keyword>
<evidence type="ECO:0000256" key="7">
    <source>
        <dbReference type="HAMAP-Rule" id="MF_01529"/>
    </source>
</evidence>
<feature type="transmembrane region" description="Helical" evidence="7">
    <location>
        <begin position="43"/>
        <end position="69"/>
    </location>
</feature>
<feature type="transmembrane region" description="Helical" evidence="7">
    <location>
        <begin position="165"/>
        <end position="185"/>
    </location>
</feature>
<keyword evidence="10" id="KW-1185">Reference proteome</keyword>
<comment type="similarity">
    <text evidence="7">Belongs to the major facilitator superfamily. DHA1 family. MdtH (TC 2.A.1.2.21) subfamily.</text>
</comment>
<feature type="transmembrane region" description="Helical" evidence="7">
    <location>
        <begin position="136"/>
        <end position="158"/>
    </location>
</feature>
<sequence>MHSTSKARRLGKYFLIIDNMFVVIGFYAVFPLISIYFVEQLGWAAFLVGFALGLRQFIQQGLGIFGGAFADKLGAKPMIVSGLLMRTVGFIIMSIAQTPILLCLSCILSALGGTLFDPPRTALVIKLIRPWELGRFYSILMLEDSVCAIIGITLGTWLLQYNFKLVCFTGAILFFIAGIFNAWGLPDYKISSSHLSLLDGIKKVLNNQRFVIYALTLTGYYILSAQMMLMLPIRVHEISGQLSCIKYIYIIEAILSLLFIIPITYWAEKYFRLETRLMMGLIIMIISLFPIGLVKNLYELLLLVSLFYIGSIIAEPARETLIALFTDYKARSSYIGFNKFSLALGGTLGYSGSGWLYDLGKKLNFLQLPWIALSVIGIITLLGLYYQFRYYSFQFSLLNKKNCTYTHNKSIRKKN</sequence>
<protein>
    <recommendedName>
        <fullName evidence="7">Multidrug resistance protein MdtH</fullName>
    </recommendedName>
</protein>
<dbReference type="STRING" id="859654.BVAF_456"/>
<keyword evidence="5 7" id="KW-1133">Transmembrane helix</keyword>
<dbReference type="Pfam" id="PF07690">
    <property type="entry name" value="MFS_1"/>
    <property type="match status" value="1"/>
</dbReference>
<dbReference type="KEGG" id="bva:BVAF_456"/>
<proteinExistence type="inferred from homology"/>
<dbReference type="RefSeq" id="WP_013516770.1">
    <property type="nucleotide sequence ID" value="NC_014909.2"/>
</dbReference>
<evidence type="ECO:0000256" key="5">
    <source>
        <dbReference type="ARBA" id="ARBA00022989"/>
    </source>
</evidence>
<dbReference type="CDD" id="cd17329">
    <property type="entry name" value="MFS_MdtH_MDR_like"/>
    <property type="match status" value="1"/>
</dbReference>
<comment type="subcellular location">
    <subcellularLocation>
        <location evidence="7">Cell inner membrane</location>
        <topology evidence="7">Multi-pass membrane protein</topology>
    </subcellularLocation>
    <subcellularLocation>
        <location evidence="1">Cell membrane</location>
        <topology evidence="1">Multi-pass membrane protein</topology>
    </subcellularLocation>
</comment>
<dbReference type="PROSITE" id="PS50850">
    <property type="entry name" value="MFS"/>
    <property type="match status" value="1"/>
</dbReference>
<dbReference type="InterPro" id="IPR020846">
    <property type="entry name" value="MFS_dom"/>
</dbReference>
<keyword evidence="4 7" id="KW-0812">Transmembrane</keyword>
<feature type="transmembrane region" description="Helical" evidence="7">
    <location>
        <begin position="12"/>
        <end position="37"/>
    </location>
</feature>
<evidence type="ECO:0000256" key="1">
    <source>
        <dbReference type="ARBA" id="ARBA00004651"/>
    </source>
</evidence>
<evidence type="ECO:0000256" key="4">
    <source>
        <dbReference type="ARBA" id="ARBA00022692"/>
    </source>
</evidence>
<feature type="transmembrane region" description="Helical" evidence="7">
    <location>
        <begin position="273"/>
        <end position="293"/>
    </location>
</feature>
<evidence type="ECO:0000256" key="2">
    <source>
        <dbReference type="ARBA" id="ARBA00022448"/>
    </source>
</evidence>
<evidence type="ECO:0000313" key="10">
    <source>
        <dbReference type="Proteomes" id="UP000007464"/>
    </source>
</evidence>
<name>E8Q721_BLOVB</name>
<dbReference type="HAMAP" id="MF_01529">
    <property type="entry name" value="MFS_MdtH"/>
    <property type="match status" value="1"/>
</dbReference>
<dbReference type="Gene3D" id="1.20.1250.20">
    <property type="entry name" value="MFS general substrate transporter like domains"/>
    <property type="match status" value="1"/>
</dbReference>
<dbReference type="PANTHER" id="PTHR23517">
    <property type="entry name" value="RESISTANCE PROTEIN MDTM, PUTATIVE-RELATED-RELATED"/>
    <property type="match status" value="1"/>
</dbReference>
<feature type="transmembrane region" description="Helical" evidence="7">
    <location>
        <begin position="368"/>
        <end position="388"/>
    </location>
</feature>
<feature type="transmembrane region" description="Helical" evidence="7">
    <location>
        <begin position="90"/>
        <end position="116"/>
    </location>
</feature>
<dbReference type="NCBIfam" id="NF008650">
    <property type="entry name" value="PRK11646.1"/>
    <property type="match status" value="1"/>
</dbReference>
<dbReference type="HOGENOM" id="CLU_001265_60_2_6"/>
<dbReference type="InterPro" id="IPR022855">
    <property type="entry name" value="Multidrug-R_MdtH"/>
</dbReference>
<feature type="transmembrane region" description="Helical" evidence="7">
    <location>
        <begin position="247"/>
        <end position="267"/>
    </location>
</feature>
<evidence type="ECO:0000259" key="8">
    <source>
        <dbReference type="PROSITE" id="PS50850"/>
    </source>
</evidence>
<keyword evidence="6 7" id="KW-0472">Membrane</keyword>
<reference evidence="9 10" key="1">
    <citation type="journal article" date="2010" name="BMC Genomics">
        <title>Unprecedented loss of ammonia assimilation capability in a urease-encoding bacterial mutualist.</title>
        <authorList>
            <person name="Williams L.E."/>
            <person name="Wernegreen J.J."/>
        </authorList>
    </citation>
    <scope>NUCLEOTIDE SEQUENCE [LARGE SCALE GENOMIC DNA]</scope>
    <source>
        <strain evidence="9 10">BVAF</strain>
    </source>
</reference>
<feature type="domain" description="Major facilitator superfamily (MFS) profile" evidence="8">
    <location>
        <begin position="4"/>
        <end position="389"/>
    </location>
</feature>
<dbReference type="InterPro" id="IPR011701">
    <property type="entry name" value="MFS"/>
</dbReference>
<evidence type="ECO:0000256" key="6">
    <source>
        <dbReference type="ARBA" id="ARBA00023136"/>
    </source>
</evidence>
<dbReference type="EMBL" id="CP002189">
    <property type="protein sequence ID" value="ADV33845.1"/>
    <property type="molecule type" value="Genomic_DNA"/>
</dbReference>
<dbReference type="Proteomes" id="UP000007464">
    <property type="component" value="Chromosome"/>
</dbReference>
<accession>E8Q721</accession>
<dbReference type="InterPro" id="IPR036259">
    <property type="entry name" value="MFS_trans_sf"/>
</dbReference>
<evidence type="ECO:0000256" key="3">
    <source>
        <dbReference type="ARBA" id="ARBA00022475"/>
    </source>
</evidence>
<keyword evidence="3 7" id="KW-1003">Cell membrane</keyword>
<feature type="transmembrane region" description="Helical" evidence="7">
    <location>
        <begin position="210"/>
        <end position="235"/>
    </location>
</feature>
<dbReference type="GO" id="GO:0005886">
    <property type="term" value="C:plasma membrane"/>
    <property type="evidence" value="ECO:0007669"/>
    <property type="project" value="UniProtKB-SubCell"/>
</dbReference>
<organism evidence="9 10">
    <name type="scientific">Blochmanniella vafra (strain BVAF)</name>
    <dbReference type="NCBI Taxonomy" id="859654"/>
    <lineage>
        <taxon>Bacteria</taxon>
        <taxon>Pseudomonadati</taxon>
        <taxon>Pseudomonadota</taxon>
        <taxon>Gammaproteobacteria</taxon>
        <taxon>Enterobacterales</taxon>
        <taxon>Enterobacteriaceae</taxon>
        <taxon>ant endosymbionts</taxon>
        <taxon>Candidatus Blochmanniella</taxon>
    </lineage>
</organism>
<dbReference type="InterPro" id="IPR050171">
    <property type="entry name" value="MFS_Transporters"/>
</dbReference>
<evidence type="ECO:0000313" key="9">
    <source>
        <dbReference type="EMBL" id="ADV33845.1"/>
    </source>
</evidence>
<dbReference type="SUPFAM" id="SSF103473">
    <property type="entry name" value="MFS general substrate transporter"/>
    <property type="match status" value="1"/>
</dbReference>
<feature type="transmembrane region" description="Helical" evidence="7">
    <location>
        <begin position="337"/>
        <end position="356"/>
    </location>
</feature>